<feature type="compositionally biased region" description="Basic and acidic residues" evidence="2">
    <location>
        <begin position="123"/>
        <end position="147"/>
    </location>
</feature>
<dbReference type="EMBL" id="CALOZG010000040">
    <property type="protein sequence ID" value="CAH4034491.1"/>
    <property type="molecule type" value="Genomic_DNA"/>
</dbReference>
<proteinExistence type="predicted"/>
<evidence type="ECO:0000256" key="1">
    <source>
        <dbReference type="SAM" id="Coils"/>
    </source>
</evidence>
<feature type="compositionally biased region" description="Acidic residues" evidence="2">
    <location>
        <begin position="148"/>
        <end position="163"/>
    </location>
</feature>
<evidence type="ECO:0000313" key="5">
    <source>
        <dbReference type="Proteomes" id="UP001152562"/>
    </source>
</evidence>
<dbReference type="OrthoDB" id="6934985at2759"/>
<evidence type="ECO:0000256" key="2">
    <source>
        <dbReference type="SAM" id="MobiDB-lite"/>
    </source>
</evidence>
<feature type="region of interest" description="Disordered" evidence="2">
    <location>
        <begin position="116"/>
        <end position="203"/>
    </location>
</feature>
<keyword evidence="3" id="KW-0732">Signal</keyword>
<feature type="chain" id="PRO_5040458540" evidence="3">
    <location>
        <begin position="17"/>
        <end position="203"/>
    </location>
</feature>
<organism evidence="4 5">
    <name type="scientific">Pieris brassicae</name>
    <name type="common">White butterfly</name>
    <name type="synonym">Large white butterfly</name>
    <dbReference type="NCBI Taxonomy" id="7116"/>
    <lineage>
        <taxon>Eukaryota</taxon>
        <taxon>Metazoa</taxon>
        <taxon>Ecdysozoa</taxon>
        <taxon>Arthropoda</taxon>
        <taxon>Hexapoda</taxon>
        <taxon>Insecta</taxon>
        <taxon>Pterygota</taxon>
        <taxon>Neoptera</taxon>
        <taxon>Endopterygota</taxon>
        <taxon>Lepidoptera</taxon>
        <taxon>Glossata</taxon>
        <taxon>Ditrysia</taxon>
        <taxon>Papilionoidea</taxon>
        <taxon>Pieridae</taxon>
        <taxon>Pierinae</taxon>
        <taxon>Pieris</taxon>
    </lineage>
</organism>
<dbReference type="AlphaFoldDB" id="A0A9P0XFM5"/>
<keyword evidence="5" id="KW-1185">Reference proteome</keyword>
<gene>
    <name evidence="4" type="ORF">PIBRA_LOCUS10672</name>
</gene>
<comment type="caution">
    <text evidence="4">The sequence shown here is derived from an EMBL/GenBank/DDBJ whole genome shotgun (WGS) entry which is preliminary data.</text>
</comment>
<keyword evidence="1" id="KW-0175">Coiled coil</keyword>
<feature type="coiled-coil region" evidence="1">
    <location>
        <begin position="20"/>
        <end position="47"/>
    </location>
</feature>
<reference evidence="4" key="1">
    <citation type="submission" date="2022-05" db="EMBL/GenBank/DDBJ databases">
        <authorList>
            <person name="Okamura Y."/>
        </authorList>
    </citation>
    <scope>NUCLEOTIDE SEQUENCE</scope>
</reference>
<accession>A0A9P0XFM5</accession>
<sequence>MLKFLVICVLAACCHAQNSGESLLLRIEEHQNKLRNWQEDNLRLLTTLAEKRKIYDNVKHNEAKLLEVVDYLVKMNMEVLQNVVSEMNKIKINMDKDVDEGETLRDKEINTLEASSLAEDEETVTHKDENQEGHEDGTETLSDLERELAEEDGIGELEEENVDRDDPNVDHTDNDESRKNDEDTYDEGYNDNEWYRPSPQDRK</sequence>
<dbReference type="Proteomes" id="UP001152562">
    <property type="component" value="Unassembled WGS sequence"/>
</dbReference>
<evidence type="ECO:0000313" key="4">
    <source>
        <dbReference type="EMBL" id="CAH4034491.1"/>
    </source>
</evidence>
<feature type="compositionally biased region" description="Basic and acidic residues" evidence="2">
    <location>
        <begin position="164"/>
        <end position="182"/>
    </location>
</feature>
<feature type="signal peptide" evidence="3">
    <location>
        <begin position="1"/>
        <end position="16"/>
    </location>
</feature>
<protein>
    <submittedName>
        <fullName evidence="4">Uncharacterized protein</fullName>
    </submittedName>
</protein>
<name>A0A9P0XFM5_PIEBR</name>
<evidence type="ECO:0000256" key="3">
    <source>
        <dbReference type="SAM" id="SignalP"/>
    </source>
</evidence>